<dbReference type="EMBL" id="JAWDJX010000007">
    <property type="protein sequence ID" value="KAK3055995.1"/>
    <property type="molecule type" value="Genomic_DNA"/>
</dbReference>
<feature type="transmembrane region" description="Helical" evidence="2">
    <location>
        <begin position="540"/>
        <end position="558"/>
    </location>
</feature>
<organism evidence="3 4">
    <name type="scientific">Extremus antarcticus</name>
    <dbReference type="NCBI Taxonomy" id="702011"/>
    <lineage>
        <taxon>Eukaryota</taxon>
        <taxon>Fungi</taxon>
        <taxon>Dikarya</taxon>
        <taxon>Ascomycota</taxon>
        <taxon>Pezizomycotina</taxon>
        <taxon>Dothideomycetes</taxon>
        <taxon>Dothideomycetidae</taxon>
        <taxon>Mycosphaerellales</taxon>
        <taxon>Extremaceae</taxon>
        <taxon>Extremus</taxon>
    </lineage>
</organism>
<sequence>MDYFSHGRRRGNSVTQERLNAPLPPTAQTPDLEAQAPPPTPGGTRSGRPLRPNMGSYESLRQPSSIRIRRMPSAMAVPRPGTQPSGAPAAPATVEHDFAQQGRRRSTSEPQRYGQNLPPTANDLSRQRTAEMPTITEGRATSGFPPTQSTQDHLEVDDARRPITPGTPSINSEAGDPAERIATGASAMDEAGNAARANRGLGRFRTTTSAAPRKERRTAEEYDSDMVDILDLVDPEVRTLGTLTNVQNSLFIPDLGSLINRRPTYNLTTQRSTYGPLPPRVSRSRAGTADVRPASAMSGTSATPQDPQADAEAAPGGIEMQPRIGRTMSISSALSDSRFAVLPHGITLQDWSEEDKADLDDHVRHLMHSRREGFKRSMKGFKQYISKPLGLFVFVYATLVTLFGAGWVFFLIGWIYVGESQQYIINIIDNVLVALFALMGDGLAPFRIVDTYHMIFIARYHHLTWSLREKKALPDLVDHNDLPERRSSLPDIEDIIDKEETAEFSVLKPLQHKRLQYHQAKFSKAHTFYRPHETSTHHAFPLRLLIAVVTLLDFHSIFQVALGTCTWSIDYHGRPEALTASILACSLTCNITAGILISIGDHRTRKKDVLERIHRQELTHEAISRMAAERQGEQEEERFARKSLEVSRAKAAEERARETELEAQQMPPAIVAAPDGAEKKFS</sequence>
<feature type="compositionally biased region" description="Basic residues" evidence="1">
    <location>
        <begin position="1"/>
        <end position="11"/>
    </location>
</feature>
<keyword evidence="2" id="KW-1133">Transmembrane helix</keyword>
<evidence type="ECO:0000313" key="3">
    <source>
        <dbReference type="EMBL" id="KAK3055995.1"/>
    </source>
</evidence>
<evidence type="ECO:0008006" key="5">
    <source>
        <dbReference type="Google" id="ProtNLM"/>
    </source>
</evidence>
<evidence type="ECO:0000256" key="1">
    <source>
        <dbReference type="SAM" id="MobiDB-lite"/>
    </source>
</evidence>
<feature type="compositionally biased region" description="Low complexity" evidence="1">
    <location>
        <begin position="302"/>
        <end position="315"/>
    </location>
</feature>
<feature type="compositionally biased region" description="Basic and acidic residues" evidence="1">
    <location>
        <begin position="650"/>
        <end position="660"/>
    </location>
</feature>
<name>A0AAJ0LUN3_9PEZI</name>
<dbReference type="Pfam" id="PF11204">
    <property type="entry name" value="DUF2985"/>
    <property type="match status" value="1"/>
</dbReference>
<keyword evidence="4" id="KW-1185">Reference proteome</keyword>
<feature type="region of interest" description="Disordered" evidence="1">
    <location>
        <begin position="1"/>
        <end position="177"/>
    </location>
</feature>
<dbReference type="PANTHER" id="PTHR35872">
    <property type="entry name" value="INTEGRAL MEMBRANE PROTEIN (AFU_ORTHOLOGUE AFUA_5G07110)"/>
    <property type="match status" value="1"/>
</dbReference>
<dbReference type="PANTHER" id="PTHR35872:SF2">
    <property type="entry name" value="INTEGRAL MEMBRANE PROTEIN (AFU_ORTHOLOGUE AFUA_5G07110)"/>
    <property type="match status" value="1"/>
</dbReference>
<feature type="transmembrane region" description="Helical" evidence="2">
    <location>
        <begin position="423"/>
        <end position="444"/>
    </location>
</feature>
<accession>A0AAJ0LUN3</accession>
<dbReference type="AlphaFoldDB" id="A0AAJ0LUN3"/>
<feature type="compositionally biased region" description="Basic and acidic residues" evidence="1">
    <location>
        <begin position="152"/>
        <end position="161"/>
    </location>
</feature>
<protein>
    <recommendedName>
        <fullName evidence="5">Integral membrane protein</fullName>
    </recommendedName>
</protein>
<keyword evidence="2" id="KW-0812">Transmembrane</keyword>
<feature type="transmembrane region" description="Helical" evidence="2">
    <location>
        <begin position="389"/>
        <end position="417"/>
    </location>
</feature>
<feature type="transmembrane region" description="Helical" evidence="2">
    <location>
        <begin position="578"/>
        <end position="599"/>
    </location>
</feature>
<evidence type="ECO:0000256" key="2">
    <source>
        <dbReference type="SAM" id="Phobius"/>
    </source>
</evidence>
<comment type="caution">
    <text evidence="3">The sequence shown here is derived from an EMBL/GenBank/DDBJ whole genome shotgun (WGS) entry which is preliminary data.</text>
</comment>
<feature type="region of interest" description="Disordered" evidence="1">
    <location>
        <begin position="650"/>
        <end position="682"/>
    </location>
</feature>
<gene>
    <name evidence="3" type="ORF">LTR09_003229</name>
</gene>
<reference evidence="3" key="1">
    <citation type="submission" date="2023-04" db="EMBL/GenBank/DDBJ databases">
        <title>Black Yeasts Isolated from many extreme environments.</title>
        <authorList>
            <person name="Coleine C."/>
            <person name="Stajich J.E."/>
            <person name="Selbmann L."/>
        </authorList>
    </citation>
    <scope>NUCLEOTIDE SEQUENCE</scope>
    <source>
        <strain evidence="3">CCFEE 5312</strain>
    </source>
</reference>
<evidence type="ECO:0000313" key="4">
    <source>
        <dbReference type="Proteomes" id="UP001271007"/>
    </source>
</evidence>
<dbReference type="Proteomes" id="UP001271007">
    <property type="component" value="Unassembled WGS sequence"/>
</dbReference>
<keyword evidence="2" id="KW-0472">Membrane</keyword>
<feature type="compositionally biased region" description="Low complexity" evidence="1">
    <location>
        <begin position="42"/>
        <end position="52"/>
    </location>
</feature>
<dbReference type="InterPro" id="IPR021369">
    <property type="entry name" value="DUF2985"/>
</dbReference>
<feature type="compositionally biased region" description="Polar residues" evidence="1">
    <location>
        <begin position="108"/>
        <end position="124"/>
    </location>
</feature>
<feature type="region of interest" description="Disordered" evidence="1">
    <location>
        <begin position="267"/>
        <end position="320"/>
    </location>
</feature>
<proteinExistence type="predicted"/>